<proteinExistence type="predicted"/>
<evidence type="ECO:0000313" key="5">
    <source>
        <dbReference type="EMBL" id="EFW05713.1"/>
    </source>
</evidence>
<dbReference type="eggNOG" id="COG2207">
    <property type="taxonomic scope" value="Bacteria"/>
</dbReference>
<keyword evidence="2" id="KW-0238">DNA-binding</keyword>
<dbReference type="SUPFAM" id="SSF46689">
    <property type="entry name" value="Homeodomain-like"/>
    <property type="match status" value="2"/>
</dbReference>
<dbReference type="OrthoDB" id="1650670at2"/>
<gene>
    <name evidence="5" type="ORF">HMPREF9488_00984</name>
</gene>
<dbReference type="EMBL" id="ADKX01000016">
    <property type="protein sequence ID" value="EFW05713.1"/>
    <property type="molecule type" value="Genomic_DNA"/>
</dbReference>
<organism evidence="5 6">
    <name type="scientific">Coprobacillus cateniformis</name>
    <dbReference type="NCBI Taxonomy" id="100884"/>
    <lineage>
        <taxon>Bacteria</taxon>
        <taxon>Bacillati</taxon>
        <taxon>Bacillota</taxon>
        <taxon>Erysipelotrichia</taxon>
        <taxon>Erysipelotrichales</taxon>
        <taxon>Coprobacillaceae</taxon>
        <taxon>Coprobacillus</taxon>
    </lineage>
</organism>
<dbReference type="STRING" id="100884.GCA_000269565_02831"/>
<dbReference type="PANTHER" id="PTHR43280:SF34">
    <property type="entry name" value="ARAC-FAMILY TRANSCRIPTIONAL REGULATOR"/>
    <property type="match status" value="1"/>
</dbReference>
<dbReference type="SMART" id="SM00342">
    <property type="entry name" value="HTH_ARAC"/>
    <property type="match status" value="1"/>
</dbReference>
<dbReference type="InterPro" id="IPR018060">
    <property type="entry name" value="HTH_AraC"/>
</dbReference>
<keyword evidence="3" id="KW-0804">Transcription</keyword>
<dbReference type="HOGENOM" id="CLU_036605_6_1_9"/>
<dbReference type="AlphaFoldDB" id="E7G896"/>
<protein>
    <recommendedName>
        <fullName evidence="4">HTH araC/xylS-type domain-containing protein</fullName>
    </recommendedName>
</protein>
<feature type="domain" description="HTH araC/xylS-type" evidence="4">
    <location>
        <begin position="284"/>
        <end position="382"/>
    </location>
</feature>
<sequence>MDALISIIDELYNTQHIPCAIFDEQLQLIHPQITMIDLREFLHDVFSMTHHHAHILVYDHRVAYARLQVTFEKQTYMIVCSCILNDLQNSQQLLPDSWTQIIPESMIRSHIASLHLMTFQSFIKMLYEICTHQYLSLQDIHIDYINKKQIQKKDDILTHRRITQETPDYYHFEQLLLKAYQDGHFYKVKSLLSEIDVFESQRLTQNILQDLNYKFISFITLLTRINIQEGVSSELAFSLSDSILNKLSSIHNAHDLIVLFQQSIYDFYQQMNNAKKEHYSLHIYKCIHYIDTHLYDKLSLHNLVEHKGLSESYLSVAFKKEVGETVTNYIQRKKADEAARLLLFTNKSHIEISCLLNYSSQSNFIQIFKKYKLMTPKQYQQSHLKDH</sequence>
<dbReference type="GeneID" id="78230634"/>
<reference evidence="5 6" key="1">
    <citation type="submission" date="2010-12" db="EMBL/GenBank/DDBJ databases">
        <title>The Genome Sequence of Coprobacillus sp. strain 29_1.</title>
        <authorList>
            <consortium name="The Broad Institute Genome Sequencing Platform"/>
            <person name="Earl A."/>
            <person name="Ward D."/>
            <person name="Feldgarden M."/>
            <person name="Gevers D."/>
            <person name="Daigneault M."/>
            <person name="Sibley C.D."/>
            <person name="White A."/>
            <person name="Strauss J."/>
            <person name="Allen-Vercoe E."/>
            <person name="Young S.K."/>
            <person name="Zeng Q."/>
            <person name="Gargeya S."/>
            <person name="Fitzgerald M."/>
            <person name="Haas B."/>
            <person name="Abouelleil A."/>
            <person name="Alvarado L."/>
            <person name="Arachchi H.M."/>
            <person name="Berlin A."/>
            <person name="Brown A."/>
            <person name="Chapman S.B."/>
            <person name="Chen Z."/>
            <person name="Dunbar C."/>
            <person name="Freedman E."/>
            <person name="Gearin G."/>
            <person name="Gellesch M."/>
            <person name="Goldberg J."/>
            <person name="Griggs A."/>
            <person name="Gujja S."/>
            <person name="Heilman E."/>
            <person name="Heiman D."/>
            <person name="Howarth C."/>
            <person name="Larson L."/>
            <person name="Lui A."/>
            <person name="MacDonald P.J.P."/>
            <person name="Mehta T."/>
            <person name="Montmayeur A."/>
            <person name="Murphy C."/>
            <person name="Neiman D."/>
            <person name="Pearson M."/>
            <person name="Priest M."/>
            <person name="Roberts A."/>
            <person name="Saif S."/>
            <person name="Shea T."/>
            <person name="Shenoy N."/>
            <person name="Sisk P."/>
            <person name="Stolte C."/>
            <person name="Sykes S."/>
            <person name="White J."/>
            <person name="Yandava C."/>
            <person name="Nusbaum C."/>
            <person name="Birren B."/>
        </authorList>
    </citation>
    <scope>NUCLEOTIDE SEQUENCE [LARGE SCALE GENOMIC DNA]</scope>
    <source>
        <strain evidence="5 6">29_1</strain>
    </source>
</reference>
<dbReference type="Proteomes" id="UP000003157">
    <property type="component" value="Unassembled WGS sequence"/>
</dbReference>
<keyword evidence="6" id="KW-1185">Reference proteome</keyword>
<evidence type="ECO:0000256" key="3">
    <source>
        <dbReference type="ARBA" id="ARBA00023163"/>
    </source>
</evidence>
<dbReference type="RefSeq" id="WP_008788100.1">
    <property type="nucleotide sequence ID" value="NZ_AKCB01000002.1"/>
</dbReference>
<dbReference type="Pfam" id="PF12833">
    <property type="entry name" value="HTH_18"/>
    <property type="match status" value="1"/>
</dbReference>
<dbReference type="GO" id="GO:0043565">
    <property type="term" value="F:sequence-specific DNA binding"/>
    <property type="evidence" value="ECO:0007669"/>
    <property type="project" value="InterPro"/>
</dbReference>
<evidence type="ECO:0000313" key="6">
    <source>
        <dbReference type="Proteomes" id="UP000003157"/>
    </source>
</evidence>
<dbReference type="Gene3D" id="1.10.10.60">
    <property type="entry name" value="Homeodomain-like"/>
    <property type="match status" value="2"/>
</dbReference>
<dbReference type="GO" id="GO:0003700">
    <property type="term" value="F:DNA-binding transcription factor activity"/>
    <property type="evidence" value="ECO:0007669"/>
    <property type="project" value="InterPro"/>
</dbReference>
<accession>E7G896</accession>
<dbReference type="InterPro" id="IPR009057">
    <property type="entry name" value="Homeodomain-like_sf"/>
</dbReference>
<evidence type="ECO:0000256" key="2">
    <source>
        <dbReference type="ARBA" id="ARBA00023125"/>
    </source>
</evidence>
<keyword evidence="1" id="KW-0805">Transcription regulation</keyword>
<comment type="caution">
    <text evidence="5">The sequence shown here is derived from an EMBL/GenBank/DDBJ whole genome shotgun (WGS) entry which is preliminary data.</text>
</comment>
<dbReference type="PANTHER" id="PTHR43280">
    <property type="entry name" value="ARAC-FAMILY TRANSCRIPTIONAL REGULATOR"/>
    <property type="match status" value="1"/>
</dbReference>
<evidence type="ECO:0000259" key="4">
    <source>
        <dbReference type="PROSITE" id="PS01124"/>
    </source>
</evidence>
<name>E7G896_9FIRM</name>
<dbReference type="PROSITE" id="PS01124">
    <property type="entry name" value="HTH_ARAC_FAMILY_2"/>
    <property type="match status" value="1"/>
</dbReference>
<evidence type="ECO:0000256" key="1">
    <source>
        <dbReference type="ARBA" id="ARBA00023015"/>
    </source>
</evidence>